<dbReference type="Gene3D" id="3.10.129.10">
    <property type="entry name" value="Hotdog Thioesterase"/>
    <property type="match status" value="1"/>
</dbReference>
<dbReference type="Proteomes" id="UP000184226">
    <property type="component" value="Unassembled WGS sequence"/>
</dbReference>
<dbReference type="RefSeq" id="WP_073110000.1">
    <property type="nucleotide sequence ID" value="NZ_FQXE01000024.1"/>
</dbReference>
<evidence type="ECO:0008006" key="3">
    <source>
        <dbReference type="Google" id="ProtNLM"/>
    </source>
</evidence>
<dbReference type="STRING" id="658167.SAMN04488135_12426"/>
<dbReference type="InterPro" id="IPR029069">
    <property type="entry name" value="HotDog_dom_sf"/>
</dbReference>
<dbReference type="SUPFAM" id="SSF54637">
    <property type="entry name" value="Thioesterase/thiol ester dehydrase-isomerase"/>
    <property type="match status" value="1"/>
</dbReference>
<dbReference type="InterPro" id="IPR027961">
    <property type="entry name" value="DUF4442"/>
</dbReference>
<organism evidence="1 2">
    <name type="scientific">Pollutimonas bauzanensis</name>
    <dbReference type="NCBI Taxonomy" id="658167"/>
    <lineage>
        <taxon>Bacteria</taxon>
        <taxon>Pseudomonadati</taxon>
        <taxon>Pseudomonadota</taxon>
        <taxon>Betaproteobacteria</taxon>
        <taxon>Burkholderiales</taxon>
        <taxon>Alcaligenaceae</taxon>
        <taxon>Pollutimonas</taxon>
    </lineage>
</organism>
<dbReference type="Pfam" id="PF14539">
    <property type="entry name" value="DUF4442"/>
    <property type="match status" value="1"/>
</dbReference>
<dbReference type="AlphaFoldDB" id="A0A1M6B8M4"/>
<protein>
    <recommendedName>
        <fullName evidence="3">Acyl-coenzyme A thioesterase PaaI, contains HGG motif</fullName>
    </recommendedName>
</protein>
<keyword evidence="2" id="KW-1185">Reference proteome</keyword>
<dbReference type="EMBL" id="FQXE01000024">
    <property type="protein sequence ID" value="SHI45065.1"/>
    <property type="molecule type" value="Genomic_DNA"/>
</dbReference>
<gene>
    <name evidence="1" type="ORF">SAMN04488135_12426</name>
</gene>
<accession>A0A1M6B8M4</accession>
<proteinExistence type="predicted"/>
<reference evidence="1 2" key="1">
    <citation type="submission" date="2016-11" db="EMBL/GenBank/DDBJ databases">
        <authorList>
            <person name="Jaros S."/>
            <person name="Januszkiewicz K."/>
            <person name="Wedrychowicz H."/>
        </authorList>
    </citation>
    <scope>NUCLEOTIDE SEQUENCE [LARGE SCALE GENOMIC DNA]</scope>
    <source>
        <strain evidence="1 2">CGMCC 1.10190</strain>
    </source>
</reference>
<sequence>MKLSTLKRIPLRWRARVLRAGFNLNPAFRGTGGRVEFISRDILHVRIRLALSRRTRNFVGSLYGGSLFAVTDGAHVIMLLANLHRDVVIWDKAAAIRYRKPAYCTLYADFRLDPAELAHINAELDAHHETSRRYTVELKDKAGTIYTVVERMVYIADKAFYKQKILEKEPGEKP</sequence>
<name>A0A1M6B8M4_9BURK</name>
<dbReference type="OrthoDB" id="9814774at2"/>
<evidence type="ECO:0000313" key="2">
    <source>
        <dbReference type="Proteomes" id="UP000184226"/>
    </source>
</evidence>
<evidence type="ECO:0000313" key="1">
    <source>
        <dbReference type="EMBL" id="SHI45065.1"/>
    </source>
</evidence>